<reference evidence="2 3" key="1">
    <citation type="submission" date="2017-11" db="EMBL/GenBank/DDBJ databases">
        <title>De-novo sequencing of pomegranate (Punica granatum L.) genome.</title>
        <authorList>
            <person name="Akparov Z."/>
            <person name="Amiraslanov A."/>
            <person name="Hajiyeva S."/>
            <person name="Abbasov M."/>
            <person name="Kaur K."/>
            <person name="Hamwieh A."/>
            <person name="Solovyev V."/>
            <person name="Salamov A."/>
            <person name="Braich B."/>
            <person name="Kosarev P."/>
            <person name="Mahmoud A."/>
            <person name="Hajiyev E."/>
            <person name="Babayeva S."/>
            <person name="Izzatullayeva V."/>
            <person name="Mammadov A."/>
            <person name="Mammadov A."/>
            <person name="Sharifova S."/>
            <person name="Ojaghi J."/>
            <person name="Eynullazada K."/>
            <person name="Bayramov B."/>
            <person name="Abdulazimova A."/>
            <person name="Shahmuradov I."/>
        </authorList>
    </citation>
    <scope>NUCLEOTIDE SEQUENCE [LARGE SCALE GENOMIC DNA]</scope>
    <source>
        <strain evidence="3">cv. AG2017</strain>
        <tissue evidence="2">Leaf</tissue>
    </source>
</reference>
<accession>A0A2I0I5A9</accession>
<evidence type="ECO:0000313" key="3">
    <source>
        <dbReference type="Proteomes" id="UP000233551"/>
    </source>
</evidence>
<comment type="caution">
    <text evidence="2">The sequence shown here is derived from an EMBL/GenBank/DDBJ whole genome shotgun (WGS) entry which is preliminary data.</text>
</comment>
<sequence>MSKWGLKRTAALRRLTISGKIGCLVGTNSFPPPPDHEEEEEDEGPGQDKGGWHVLPPSLLYLLVLNQENLVTISSGMQSHLTSLLCLSIQGSPKLKLLPREGLPASLLILYIEGCTEDLLWGLAGGHYNPCGASPKATTAPVGSSATSIEEMVAAGEAPIAGHPISSSIKNAN</sequence>
<name>A0A2I0I5A9_PUNGR</name>
<keyword evidence="3" id="KW-1185">Reference proteome</keyword>
<organism evidence="2 3">
    <name type="scientific">Punica granatum</name>
    <name type="common">Pomegranate</name>
    <dbReference type="NCBI Taxonomy" id="22663"/>
    <lineage>
        <taxon>Eukaryota</taxon>
        <taxon>Viridiplantae</taxon>
        <taxon>Streptophyta</taxon>
        <taxon>Embryophyta</taxon>
        <taxon>Tracheophyta</taxon>
        <taxon>Spermatophyta</taxon>
        <taxon>Magnoliopsida</taxon>
        <taxon>eudicotyledons</taxon>
        <taxon>Gunneridae</taxon>
        <taxon>Pentapetalae</taxon>
        <taxon>rosids</taxon>
        <taxon>malvids</taxon>
        <taxon>Myrtales</taxon>
        <taxon>Lythraceae</taxon>
        <taxon>Punica</taxon>
    </lineage>
</organism>
<protein>
    <submittedName>
        <fullName evidence="2">Uncharacterized protein</fullName>
    </submittedName>
</protein>
<dbReference type="Proteomes" id="UP000233551">
    <property type="component" value="Unassembled WGS sequence"/>
</dbReference>
<dbReference type="EMBL" id="PGOL01003880">
    <property type="protein sequence ID" value="PKI39158.1"/>
    <property type="molecule type" value="Genomic_DNA"/>
</dbReference>
<dbReference type="AlphaFoldDB" id="A0A2I0I5A9"/>
<proteinExistence type="predicted"/>
<feature type="compositionally biased region" description="Acidic residues" evidence="1">
    <location>
        <begin position="36"/>
        <end position="45"/>
    </location>
</feature>
<evidence type="ECO:0000256" key="1">
    <source>
        <dbReference type="SAM" id="MobiDB-lite"/>
    </source>
</evidence>
<feature type="region of interest" description="Disordered" evidence="1">
    <location>
        <begin position="26"/>
        <end position="50"/>
    </location>
</feature>
<gene>
    <name evidence="2" type="ORF">CRG98_040459</name>
</gene>
<evidence type="ECO:0000313" key="2">
    <source>
        <dbReference type="EMBL" id="PKI39158.1"/>
    </source>
</evidence>